<dbReference type="GO" id="GO:0004177">
    <property type="term" value="F:aminopeptidase activity"/>
    <property type="evidence" value="ECO:0007669"/>
    <property type="project" value="TreeGrafter"/>
</dbReference>
<keyword evidence="3" id="KW-1185">Reference proteome</keyword>
<dbReference type="InterPro" id="IPR016117">
    <property type="entry name" value="ArgJ-like_dom_sf"/>
</dbReference>
<comment type="caution">
    <text evidence="2">The sequence shown here is derived from an EMBL/GenBank/DDBJ whole genome shotgun (WGS) entry which is preliminary data.</text>
</comment>
<dbReference type="EMBL" id="RQXX01000001">
    <property type="protein sequence ID" value="RVV99179.1"/>
    <property type="molecule type" value="Genomic_DNA"/>
</dbReference>
<comment type="similarity">
    <text evidence="1">Belongs to the peptidase S58 family.</text>
</comment>
<dbReference type="AlphaFoldDB" id="A0A438AKI9"/>
<dbReference type="Pfam" id="PF03576">
    <property type="entry name" value="Peptidase_S58"/>
    <property type="match status" value="1"/>
</dbReference>
<reference evidence="2 3" key="1">
    <citation type="submission" date="2018-11" db="EMBL/GenBank/DDBJ databases">
        <title>Mesobaculum littorinae gen. nov., sp. nov., isolated from Littorina scabra that represents a novel genus of the order Rhodobacteraceae.</title>
        <authorList>
            <person name="Li F."/>
        </authorList>
    </citation>
    <scope>NUCLEOTIDE SEQUENCE [LARGE SCALE GENOMIC DNA]</scope>
    <source>
        <strain evidence="2 3">M0103</strain>
    </source>
</reference>
<dbReference type="PANTHER" id="PTHR36512:SF3">
    <property type="entry name" value="BLR5678 PROTEIN"/>
    <property type="match status" value="1"/>
</dbReference>
<dbReference type="InterPro" id="IPR005321">
    <property type="entry name" value="Peptidase_S58_DmpA"/>
</dbReference>
<dbReference type="RefSeq" id="WP_127904620.1">
    <property type="nucleotide sequence ID" value="NZ_RQXX01000001.1"/>
</dbReference>
<dbReference type="OrthoDB" id="9770388at2"/>
<organism evidence="2 3">
    <name type="scientific">Mesobaculum littorinae</name>
    <dbReference type="NCBI Taxonomy" id="2486419"/>
    <lineage>
        <taxon>Bacteria</taxon>
        <taxon>Pseudomonadati</taxon>
        <taxon>Pseudomonadota</taxon>
        <taxon>Alphaproteobacteria</taxon>
        <taxon>Rhodobacterales</taxon>
        <taxon>Roseobacteraceae</taxon>
        <taxon>Mesobaculum</taxon>
    </lineage>
</organism>
<evidence type="ECO:0000313" key="2">
    <source>
        <dbReference type="EMBL" id="RVV99179.1"/>
    </source>
</evidence>
<dbReference type="Gene3D" id="3.60.70.12">
    <property type="entry name" value="L-amino peptidase D-ALA esterase/amidase"/>
    <property type="match status" value="1"/>
</dbReference>
<gene>
    <name evidence="2" type="ORF">EKE94_00325</name>
</gene>
<evidence type="ECO:0000313" key="3">
    <source>
        <dbReference type="Proteomes" id="UP000285908"/>
    </source>
</evidence>
<dbReference type="PANTHER" id="PTHR36512">
    <property type="entry name" value="D-AMINOPEPTIDASE"/>
    <property type="match status" value="1"/>
</dbReference>
<proteinExistence type="inferred from homology"/>
<accession>A0A438AKI9</accession>
<protein>
    <submittedName>
        <fullName evidence="2">S58 family peptidase</fullName>
    </submittedName>
</protein>
<name>A0A438AKI9_9RHOB</name>
<sequence>MSADWWRLPPGAFNAITDVPGVRVGHCTRLGGGAATGVTAILPHDGDLFDAPVVAAAEVFNGFGKSAGLMQLTELGAIETPILLTGTFGVPACATALIRHAIGTQPGIGRDLPTVNPLVLECNDGRVNDIQAMHLRPEDALTAIAEAAGEAPPQGTVGAGTGMRSFGFAGGIGTASRMVTVEGQEVRLGAMVLSNFGRAEDLRVRGEHLGAELGPVGPDAGSIVMVLATDAPLSSRQLGRLARRCPAALGRMGSHIGHGSGDLAVAFSTALPKRGDAALGALRPSWPERGMDPLFAATVEAVEEAICAALWHGVPHPGWRGDRLPAFATRFPGHAPR</sequence>
<dbReference type="SUPFAM" id="SSF56266">
    <property type="entry name" value="DmpA/ArgJ-like"/>
    <property type="match status" value="1"/>
</dbReference>
<dbReference type="Proteomes" id="UP000285908">
    <property type="component" value="Unassembled WGS sequence"/>
</dbReference>
<evidence type="ECO:0000256" key="1">
    <source>
        <dbReference type="ARBA" id="ARBA00007068"/>
    </source>
</evidence>